<evidence type="ECO:0000313" key="2">
    <source>
        <dbReference type="Proteomes" id="UP000295097"/>
    </source>
</evidence>
<sequence>MTFNPHNANEREDALYHACIVAVREGFPHLALAEIIDPPNDMFDAALARQIALHIMIRRFHVPKRRVVEMQGRSREAVNRALRTIDERCERSVFLAHYAFIAGRASSVLLSMFEEAA</sequence>
<name>A0A4R3NS25_9HYPH</name>
<dbReference type="Proteomes" id="UP000295097">
    <property type="component" value="Unassembled WGS sequence"/>
</dbReference>
<dbReference type="RefSeq" id="WP_132311069.1">
    <property type="nucleotide sequence ID" value="NZ_SMAR01000012.1"/>
</dbReference>
<organism evidence="1 2">
    <name type="scientific">Martelella mediterranea</name>
    <dbReference type="NCBI Taxonomy" id="293089"/>
    <lineage>
        <taxon>Bacteria</taxon>
        <taxon>Pseudomonadati</taxon>
        <taxon>Pseudomonadota</taxon>
        <taxon>Alphaproteobacteria</taxon>
        <taxon>Hyphomicrobiales</taxon>
        <taxon>Aurantimonadaceae</taxon>
        <taxon>Martelella</taxon>
    </lineage>
</organism>
<dbReference type="EMBL" id="SMAR01000012">
    <property type="protein sequence ID" value="TCT39596.1"/>
    <property type="molecule type" value="Genomic_DNA"/>
</dbReference>
<gene>
    <name evidence="1" type="ORF">EDC90_101294</name>
</gene>
<evidence type="ECO:0008006" key="3">
    <source>
        <dbReference type="Google" id="ProtNLM"/>
    </source>
</evidence>
<dbReference type="AlphaFoldDB" id="A0A4R3NS25"/>
<comment type="caution">
    <text evidence="1">The sequence shown here is derived from an EMBL/GenBank/DDBJ whole genome shotgun (WGS) entry which is preliminary data.</text>
</comment>
<protein>
    <recommendedName>
        <fullName evidence="3">DnaA-like protein</fullName>
    </recommendedName>
</protein>
<proteinExistence type="predicted"/>
<reference evidence="1 2" key="1">
    <citation type="submission" date="2019-03" db="EMBL/GenBank/DDBJ databases">
        <title>Freshwater and sediment microbial communities from various areas in North America, analyzing microbe dynamics in response to fracking.</title>
        <authorList>
            <person name="Lamendella R."/>
        </authorList>
    </citation>
    <scope>NUCLEOTIDE SEQUENCE [LARGE SCALE GENOMIC DNA]</scope>
    <source>
        <strain evidence="1 2">175.2</strain>
    </source>
</reference>
<evidence type="ECO:0000313" key="1">
    <source>
        <dbReference type="EMBL" id="TCT39596.1"/>
    </source>
</evidence>
<accession>A0A4R3NS25</accession>
<keyword evidence="2" id="KW-1185">Reference proteome</keyword>
<dbReference type="OrthoDB" id="8115187at2"/>